<gene>
    <name evidence="12" type="ORF">SAMN04488541_101051</name>
</gene>
<comment type="subcellular location">
    <subcellularLocation>
        <location evidence="1">Cell membrane</location>
        <topology evidence="1">Multi-pass membrane protein</topology>
    </subcellularLocation>
</comment>
<evidence type="ECO:0000256" key="7">
    <source>
        <dbReference type="SAM" id="Coils"/>
    </source>
</evidence>
<feature type="coiled-coil region" evidence="7">
    <location>
        <begin position="522"/>
        <end position="549"/>
    </location>
</feature>
<evidence type="ECO:0000256" key="5">
    <source>
        <dbReference type="ARBA" id="ARBA00022989"/>
    </source>
</evidence>
<protein>
    <submittedName>
        <fullName evidence="12">MscS family membrane protein</fullName>
    </submittedName>
</protein>
<evidence type="ECO:0000259" key="11">
    <source>
        <dbReference type="Pfam" id="PF21082"/>
    </source>
</evidence>
<dbReference type="STRING" id="1003.SAMN04488541_101051"/>
<dbReference type="Gene3D" id="2.30.30.60">
    <property type="match status" value="1"/>
</dbReference>
<dbReference type="PANTHER" id="PTHR43634:SF2">
    <property type="entry name" value="LOW CONDUCTANCE MECHANOSENSITIVE CHANNEL YNAI"/>
    <property type="match status" value="1"/>
</dbReference>
<feature type="domain" description="Mechanosensitive ion channel MscS" evidence="10">
    <location>
        <begin position="343"/>
        <end position="408"/>
    </location>
</feature>
<evidence type="ECO:0000256" key="9">
    <source>
        <dbReference type="SAM" id="SignalP"/>
    </source>
</evidence>
<dbReference type="Pfam" id="PF00924">
    <property type="entry name" value="MS_channel_2nd"/>
    <property type="match status" value="1"/>
</dbReference>
<evidence type="ECO:0000256" key="4">
    <source>
        <dbReference type="ARBA" id="ARBA00022692"/>
    </source>
</evidence>
<evidence type="ECO:0000256" key="1">
    <source>
        <dbReference type="ARBA" id="ARBA00004651"/>
    </source>
</evidence>
<dbReference type="InterPro" id="IPR010920">
    <property type="entry name" value="LSM_dom_sf"/>
</dbReference>
<feature type="signal peptide" evidence="9">
    <location>
        <begin position="1"/>
        <end position="23"/>
    </location>
</feature>
<comment type="similarity">
    <text evidence="2">Belongs to the MscS (TC 1.A.23) family.</text>
</comment>
<keyword evidence="13" id="KW-1185">Reference proteome</keyword>
<dbReference type="InterPro" id="IPR011014">
    <property type="entry name" value="MscS_channel_TM-2"/>
</dbReference>
<feature type="transmembrane region" description="Helical" evidence="8">
    <location>
        <begin position="259"/>
        <end position="278"/>
    </location>
</feature>
<dbReference type="RefSeq" id="WP_091542482.1">
    <property type="nucleotide sequence ID" value="NZ_FONY01000010.1"/>
</dbReference>
<dbReference type="Proteomes" id="UP000199513">
    <property type="component" value="Unassembled WGS sequence"/>
</dbReference>
<dbReference type="Gene3D" id="1.10.287.1260">
    <property type="match status" value="1"/>
</dbReference>
<feature type="transmembrane region" description="Helical" evidence="8">
    <location>
        <begin position="216"/>
        <end position="239"/>
    </location>
</feature>
<sequence length="551" mass="63602">MKIKTLSLFCIICSLLLTNHVAAQWSLRSPRQTIETHLKYLSEEYQTKSNAWRYALYSSYALNNPNLSKQARKDLQHRAVLLKEIYEGLGEYIVFEDIPDNPNYMDTTQGRKNVYTVVSRLGVDIYLEKINGNWYYSKETVENIPLMYQTVFPLQIEKYLGVSIEAGEKYLGLTFYQYIGIAVLLIISFFLFKIIQFFVEFVLAKVFRQKDKGEVFVSYLVQIARPLSLAFLITFLRILVRALQLPLEYSYFIQHFFDIAQIVFLTYVAYKAVNILGFYLDAWSQRPNNTLNLQFNALLRKTLRILVVIFGVWAFTETIGWNITGIIAGLSLGGLAVALAAQDTLKNVFGSMMILLDKPFKIGDWIVTDGIEGKVEEIGFRSTRIRTFYNSVITVSNAKITDMKIDNMGIREMIRYRTRISITYDTPPTLIEAYIEGIREIVKAHPYTNKENFMVFLHDFAASSLDILLIIHFLTPEVSQEFAWRQEILLKVIHLADFLGVRFAFPTSTIHIESMVGQGSMIDNTKLSKEAYQAKIQEFLKQYEEKVEANE</sequence>
<dbReference type="Pfam" id="PF21082">
    <property type="entry name" value="MS_channel_3rd"/>
    <property type="match status" value="1"/>
</dbReference>
<feature type="transmembrane region" description="Helical" evidence="8">
    <location>
        <begin position="178"/>
        <end position="204"/>
    </location>
</feature>
<proteinExistence type="inferred from homology"/>
<dbReference type="InterPro" id="IPR045042">
    <property type="entry name" value="YnaI-like"/>
</dbReference>
<dbReference type="InterPro" id="IPR006685">
    <property type="entry name" value="MscS_channel_2nd"/>
</dbReference>
<keyword evidence="7" id="KW-0175">Coiled coil</keyword>
<dbReference type="SUPFAM" id="SSF50182">
    <property type="entry name" value="Sm-like ribonucleoproteins"/>
    <property type="match status" value="1"/>
</dbReference>
<dbReference type="GO" id="GO:0005886">
    <property type="term" value="C:plasma membrane"/>
    <property type="evidence" value="ECO:0007669"/>
    <property type="project" value="UniProtKB-SubCell"/>
</dbReference>
<dbReference type="InterPro" id="IPR023408">
    <property type="entry name" value="MscS_beta-dom_sf"/>
</dbReference>
<keyword evidence="3" id="KW-1003">Cell membrane</keyword>
<feature type="domain" description="Mechanosensitive ion channel MscS C-terminal" evidence="11">
    <location>
        <begin position="418"/>
        <end position="493"/>
    </location>
</feature>
<evidence type="ECO:0000313" key="12">
    <source>
        <dbReference type="EMBL" id="SFE92935.1"/>
    </source>
</evidence>
<dbReference type="Gene3D" id="3.30.70.100">
    <property type="match status" value="1"/>
</dbReference>
<keyword evidence="9" id="KW-0732">Signal</keyword>
<dbReference type="SUPFAM" id="SSF82861">
    <property type="entry name" value="Mechanosensitive channel protein MscS (YggB), transmembrane region"/>
    <property type="match status" value="1"/>
</dbReference>
<name>A0A1I2EJ91_9BACT</name>
<dbReference type="OrthoDB" id="9809206at2"/>
<dbReference type="InterPro" id="IPR049278">
    <property type="entry name" value="MS_channel_C"/>
</dbReference>
<feature type="chain" id="PRO_5011594930" evidence="9">
    <location>
        <begin position="24"/>
        <end position="551"/>
    </location>
</feature>
<reference evidence="12 13" key="1">
    <citation type="submission" date="2016-10" db="EMBL/GenBank/DDBJ databases">
        <authorList>
            <person name="de Groot N.N."/>
        </authorList>
    </citation>
    <scope>NUCLEOTIDE SEQUENCE [LARGE SCALE GENOMIC DNA]</scope>
    <source>
        <strain>GEY</strain>
        <strain evidence="13">DSM 9560</strain>
    </source>
</reference>
<dbReference type="InterPro" id="IPR011066">
    <property type="entry name" value="MscS_channel_C_sf"/>
</dbReference>
<keyword evidence="4 8" id="KW-0812">Transmembrane</keyword>
<dbReference type="PANTHER" id="PTHR43634">
    <property type="entry name" value="OW CONDUCTANCE MECHANOSENSITIVE CHANNEL"/>
    <property type="match status" value="1"/>
</dbReference>
<evidence type="ECO:0000256" key="8">
    <source>
        <dbReference type="SAM" id="Phobius"/>
    </source>
</evidence>
<evidence type="ECO:0000256" key="3">
    <source>
        <dbReference type="ARBA" id="ARBA00022475"/>
    </source>
</evidence>
<keyword evidence="5 8" id="KW-1133">Transmembrane helix</keyword>
<evidence type="ECO:0000256" key="2">
    <source>
        <dbReference type="ARBA" id="ARBA00008017"/>
    </source>
</evidence>
<dbReference type="AlphaFoldDB" id="A0A1I2EJ91"/>
<dbReference type="GO" id="GO:0008381">
    <property type="term" value="F:mechanosensitive monoatomic ion channel activity"/>
    <property type="evidence" value="ECO:0007669"/>
    <property type="project" value="UniProtKB-ARBA"/>
</dbReference>
<evidence type="ECO:0000259" key="10">
    <source>
        <dbReference type="Pfam" id="PF00924"/>
    </source>
</evidence>
<organism evidence="12 13">
    <name type="scientific">Thermoflexibacter ruber</name>
    <dbReference type="NCBI Taxonomy" id="1003"/>
    <lineage>
        <taxon>Bacteria</taxon>
        <taxon>Pseudomonadati</taxon>
        <taxon>Bacteroidota</taxon>
        <taxon>Cytophagia</taxon>
        <taxon>Cytophagales</taxon>
        <taxon>Thermoflexibacteraceae</taxon>
        <taxon>Thermoflexibacter</taxon>
    </lineage>
</organism>
<evidence type="ECO:0000256" key="6">
    <source>
        <dbReference type="ARBA" id="ARBA00023136"/>
    </source>
</evidence>
<dbReference type="EMBL" id="FONY01000010">
    <property type="protein sequence ID" value="SFE92935.1"/>
    <property type="molecule type" value="Genomic_DNA"/>
</dbReference>
<dbReference type="SUPFAM" id="SSF82689">
    <property type="entry name" value="Mechanosensitive channel protein MscS (YggB), C-terminal domain"/>
    <property type="match status" value="1"/>
</dbReference>
<accession>A0A1I2EJ91</accession>
<evidence type="ECO:0000313" key="13">
    <source>
        <dbReference type="Proteomes" id="UP000199513"/>
    </source>
</evidence>
<keyword evidence="6 8" id="KW-0472">Membrane</keyword>